<evidence type="ECO:0000313" key="2">
    <source>
        <dbReference type="EMBL" id="CUR51804.1"/>
    </source>
</evidence>
<dbReference type="SMART" id="SM00507">
    <property type="entry name" value="HNHc"/>
    <property type="match status" value="1"/>
</dbReference>
<dbReference type="GO" id="GO:0004519">
    <property type="term" value="F:endonuclease activity"/>
    <property type="evidence" value="ECO:0007669"/>
    <property type="project" value="UniProtKB-KW"/>
</dbReference>
<dbReference type="InterPro" id="IPR003615">
    <property type="entry name" value="HNH_nuc"/>
</dbReference>
<dbReference type="Gene3D" id="1.10.30.50">
    <property type="match status" value="1"/>
</dbReference>
<dbReference type="Proteomes" id="UP000196239">
    <property type="component" value="Chromosome 1"/>
</dbReference>
<dbReference type="EMBL" id="LN890280">
    <property type="protein sequence ID" value="CUR51804.1"/>
    <property type="molecule type" value="Genomic_DNA"/>
</dbReference>
<sequence length="188" mass="21813">MSKHLSEKQKMEYLPLLIKRDGGFKCFYCNYPLGYYSFIYEHLNDNRNDNRLENIVLACGSCNNKKPDNYDMKIKANEKLKKNEDSNFVRERNYVEDKTPNDASTEIKINQSNFQITEQYVTERVATDGSIEYREALDSCVYLCKSRTGHGSQQSVRNYLATLTCAVAPFQIIKDENSTKLIVKRTTN</sequence>
<name>A0A128A361_9ARCH</name>
<proteinExistence type="predicted"/>
<reference evidence="3" key="1">
    <citation type="submission" date="2015-10" db="EMBL/GenBank/DDBJ databases">
        <authorList>
            <person name="Lehtovirta-Morley L.E."/>
            <person name="Vieille C."/>
        </authorList>
    </citation>
    <scope>NUCLEOTIDE SEQUENCE [LARGE SCALE GENOMIC DNA]</scope>
</reference>
<gene>
    <name evidence="2" type="ORF">NDEV_1039</name>
</gene>
<keyword evidence="3" id="KW-1185">Reference proteome</keyword>
<organism evidence="2 3">
    <name type="scientific">Nitrosotalea devaniterrae</name>
    <dbReference type="NCBI Taxonomy" id="1078905"/>
    <lineage>
        <taxon>Archaea</taxon>
        <taxon>Nitrososphaerota</taxon>
        <taxon>Nitrososphaeria</taxon>
        <taxon>Nitrosotaleales</taxon>
        <taxon>Nitrosotaleaceae</taxon>
        <taxon>Nitrosotalea</taxon>
    </lineage>
</organism>
<keyword evidence="2" id="KW-0540">Nuclease</keyword>
<evidence type="ECO:0000259" key="1">
    <source>
        <dbReference type="SMART" id="SM00507"/>
    </source>
</evidence>
<evidence type="ECO:0000313" key="3">
    <source>
        <dbReference type="Proteomes" id="UP000196239"/>
    </source>
</evidence>
<dbReference type="CDD" id="cd00085">
    <property type="entry name" value="HNHc"/>
    <property type="match status" value="1"/>
</dbReference>
<dbReference type="KEGG" id="ndv:NDEV_1039"/>
<feature type="domain" description="HNH nuclease" evidence="1">
    <location>
        <begin position="13"/>
        <end position="64"/>
    </location>
</feature>
<protein>
    <submittedName>
        <fullName evidence="2">HNH endonuclease</fullName>
    </submittedName>
</protein>
<dbReference type="AlphaFoldDB" id="A0A128A361"/>
<keyword evidence="2" id="KW-0378">Hydrolase</keyword>
<keyword evidence="2" id="KW-0255">Endonuclease</keyword>
<accession>A0A128A361</accession>